<gene>
    <name evidence="3" type="ORF">CAMPLR22A2D_LOCUS2535</name>
</gene>
<sequence>MASSRPKKGKKKLQSSAEPPLAFEPAVGRSVVLNQEAMGKVRPALATDFNEWGKTVAWPTSCASINRTVTEVHILLDALWAGLIPPFSSFFNAVLSHYQIHMLHLDPQSITLLAVFAFVCEAMVGIAPSVALLRHFFSLHLADPRQCSGCLSFQAVATTAGSGIDFELPPSVREFQQRWVFVDVSVLSPLISLPSAPAVPSSGWGHERLADPRLAYIWLRLKRLKDLGVTAPMVVKEFIRRRVAPL</sequence>
<feature type="transmembrane region" description="Helical" evidence="1">
    <location>
        <begin position="74"/>
        <end position="98"/>
    </location>
</feature>
<evidence type="ECO:0000256" key="1">
    <source>
        <dbReference type="SAM" id="Phobius"/>
    </source>
</evidence>
<evidence type="ECO:0000313" key="3">
    <source>
        <dbReference type="EMBL" id="SPT17925.1"/>
    </source>
</evidence>
<reference evidence="3 4" key="1">
    <citation type="submission" date="2018-05" db="EMBL/GenBank/DDBJ databases">
        <authorList>
            <person name="Thind KAUR A."/>
        </authorList>
    </citation>
    <scope>NUCLEOTIDE SEQUENCE [LARGE SCALE GENOMIC DNA]</scope>
</reference>
<organism evidence="3 4">
    <name type="scientific">Triticum aestivum</name>
    <name type="common">Wheat</name>
    <dbReference type="NCBI Taxonomy" id="4565"/>
    <lineage>
        <taxon>Eukaryota</taxon>
        <taxon>Viridiplantae</taxon>
        <taxon>Streptophyta</taxon>
        <taxon>Embryophyta</taxon>
        <taxon>Tracheophyta</taxon>
        <taxon>Spermatophyta</taxon>
        <taxon>Magnoliopsida</taxon>
        <taxon>Liliopsida</taxon>
        <taxon>Poales</taxon>
        <taxon>Poaceae</taxon>
        <taxon>BOP clade</taxon>
        <taxon>Pooideae</taxon>
        <taxon>Triticodae</taxon>
        <taxon>Triticeae</taxon>
        <taxon>Triticinae</taxon>
        <taxon>Triticum</taxon>
    </lineage>
</organism>
<dbReference type="EMBL" id="LS480641">
    <property type="protein sequence ID" value="SPT17925.1"/>
    <property type="molecule type" value="Genomic_DNA"/>
</dbReference>
<keyword evidence="1" id="KW-0812">Transmembrane</keyword>
<dbReference type="InterPro" id="IPR007321">
    <property type="entry name" value="Transposase_28"/>
</dbReference>
<name>A0A7H4LH37_WHEAT</name>
<feature type="domain" description="Transposase (putative) gypsy type" evidence="2">
    <location>
        <begin position="76"/>
        <end position="140"/>
    </location>
</feature>
<keyword evidence="1" id="KW-0472">Membrane</keyword>
<dbReference type="Pfam" id="PF04195">
    <property type="entry name" value="Transposase_28"/>
    <property type="match status" value="1"/>
</dbReference>
<evidence type="ECO:0000313" key="4">
    <source>
        <dbReference type="Proteomes" id="UP000280104"/>
    </source>
</evidence>
<evidence type="ECO:0000259" key="2">
    <source>
        <dbReference type="Pfam" id="PF04195"/>
    </source>
</evidence>
<dbReference type="AlphaFoldDB" id="A0A7H4LH37"/>
<accession>A0A7H4LH37</accession>
<dbReference type="PANTHER" id="PTHR33026:SF7">
    <property type="entry name" value="OS03G0100275 PROTEIN"/>
    <property type="match status" value="1"/>
</dbReference>
<keyword evidence="1" id="KW-1133">Transmembrane helix</keyword>
<protein>
    <recommendedName>
        <fullName evidence="2">Transposase (putative) gypsy type domain-containing protein</fullName>
    </recommendedName>
</protein>
<proteinExistence type="predicted"/>
<feature type="transmembrane region" description="Helical" evidence="1">
    <location>
        <begin position="110"/>
        <end position="133"/>
    </location>
</feature>
<dbReference type="PANTHER" id="PTHR33026">
    <property type="entry name" value="OS06G0360600 PROTEIN"/>
    <property type="match status" value="1"/>
</dbReference>
<dbReference type="Proteomes" id="UP000280104">
    <property type="component" value="Chromosome II"/>
</dbReference>